<dbReference type="GeneID" id="65404551"/>
<dbReference type="AlphaFoldDB" id="A0A562JNR6"/>
<evidence type="ECO:0000256" key="2">
    <source>
        <dbReference type="SAM" id="Phobius"/>
    </source>
</evidence>
<dbReference type="Proteomes" id="UP000318667">
    <property type="component" value="Unassembled WGS sequence"/>
</dbReference>
<gene>
    <name evidence="3" type="ORF">IQ19_03401</name>
</gene>
<dbReference type="EMBL" id="VLKI01000010">
    <property type="protein sequence ID" value="TWH84817.1"/>
    <property type="molecule type" value="Genomic_DNA"/>
</dbReference>
<feature type="transmembrane region" description="Helical" evidence="2">
    <location>
        <begin position="6"/>
        <end position="23"/>
    </location>
</feature>
<keyword evidence="2" id="KW-0472">Membrane</keyword>
<keyword evidence="2" id="KW-0812">Transmembrane</keyword>
<organism evidence="3 4">
    <name type="scientific">Cytobacillus oceanisediminis</name>
    <dbReference type="NCBI Taxonomy" id="665099"/>
    <lineage>
        <taxon>Bacteria</taxon>
        <taxon>Bacillati</taxon>
        <taxon>Bacillota</taxon>
        <taxon>Bacilli</taxon>
        <taxon>Bacillales</taxon>
        <taxon>Bacillaceae</taxon>
        <taxon>Cytobacillus</taxon>
    </lineage>
</organism>
<protein>
    <submittedName>
        <fullName evidence="3">Uncharacterized protein</fullName>
    </submittedName>
</protein>
<evidence type="ECO:0000313" key="4">
    <source>
        <dbReference type="Proteomes" id="UP000318667"/>
    </source>
</evidence>
<dbReference type="RefSeq" id="WP_144543477.1">
    <property type="nucleotide sequence ID" value="NZ_CBCSDC010000003.1"/>
</dbReference>
<proteinExistence type="predicted"/>
<name>A0A562JNR6_9BACI</name>
<evidence type="ECO:0000256" key="1">
    <source>
        <dbReference type="SAM" id="MobiDB-lite"/>
    </source>
</evidence>
<accession>A0A562JNR6</accession>
<sequence length="290" mass="33528">MVFAISFILSILLISAILLIIPIKMSIKGRLTILMVSVFLGLVGFLGSETYPIWIVFLIQALLAMLISFLLFKKTHSFFAEDEKEEDLFERKPLFSMDDLVEKAKQTETLDRFYAPSPIRNLDNTGETDLPSMEKAEPREQPEGEETVPEFHEIDFLEPLNQDYIDSNRMESQAAVTAEDTGNKENEVIIDPLYIKEIKVEEELEAQGEEIPSLASLQMEDDAELLMKSRIEMFQENKEEQIVKEKSKEELPKVNMDKEIENKAETEKSVQNYFDDLEELYLSRRNKKDI</sequence>
<feature type="transmembrane region" description="Helical" evidence="2">
    <location>
        <begin position="30"/>
        <end position="47"/>
    </location>
</feature>
<comment type="caution">
    <text evidence="3">The sequence shown here is derived from an EMBL/GenBank/DDBJ whole genome shotgun (WGS) entry which is preliminary data.</text>
</comment>
<feature type="compositionally biased region" description="Basic and acidic residues" evidence="1">
    <location>
        <begin position="132"/>
        <end position="142"/>
    </location>
</feature>
<dbReference type="OrthoDB" id="2887857at2"/>
<evidence type="ECO:0000313" key="3">
    <source>
        <dbReference type="EMBL" id="TWH84817.1"/>
    </source>
</evidence>
<keyword evidence="4" id="KW-1185">Reference proteome</keyword>
<feature type="transmembrane region" description="Helical" evidence="2">
    <location>
        <begin position="53"/>
        <end position="72"/>
    </location>
</feature>
<feature type="region of interest" description="Disordered" evidence="1">
    <location>
        <begin position="120"/>
        <end position="148"/>
    </location>
</feature>
<reference evidence="3 4" key="1">
    <citation type="journal article" date="2015" name="Stand. Genomic Sci.">
        <title>Genomic Encyclopedia of Bacterial and Archaeal Type Strains, Phase III: the genomes of soil and plant-associated and newly described type strains.</title>
        <authorList>
            <person name="Whitman W.B."/>
            <person name="Woyke T."/>
            <person name="Klenk H.P."/>
            <person name="Zhou Y."/>
            <person name="Lilburn T.G."/>
            <person name="Beck B.J."/>
            <person name="De Vos P."/>
            <person name="Vandamme P."/>
            <person name="Eisen J.A."/>
            <person name="Garrity G."/>
            <person name="Hugenholtz P."/>
            <person name="Kyrpides N.C."/>
        </authorList>
    </citation>
    <scope>NUCLEOTIDE SEQUENCE [LARGE SCALE GENOMIC DNA]</scope>
    <source>
        <strain evidence="3 4">CGMCC 1.10115</strain>
    </source>
</reference>
<keyword evidence="2" id="KW-1133">Transmembrane helix</keyword>